<dbReference type="RefSeq" id="WP_115610697.1">
    <property type="nucleotide sequence ID" value="NZ_JBHLZC010000001.1"/>
</dbReference>
<evidence type="ECO:0000313" key="2">
    <source>
        <dbReference type="EMBL" id="SUX18939.1"/>
    </source>
</evidence>
<dbReference type="Proteomes" id="UP000254572">
    <property type="component" value="Unassembled WGS sequence"/>
</dbReference>
<feature type="region of interest" description="Disordered" evidence="1">
    <location>
        <begin position="44"/>
        <end position="80"/>
    </location>
</feature>
<accession>A0A381DZY3</accession>
<organism evidence="2 3">
    <name type="scientific">Cardiobacterium valvarum</name>
    <dbReference type="NCBI Taxonomy" id="194702"/>
    <lineage>
        <taxon>Bacteria</taxon>
        <taxon>Pseudomonadati</taxon>
        <taxon>Pseudomonadota</taxon>
        <taxon>Gammaproteobacteria</taxon>
        <taxon>Cardiobacteriales</taxon>
        <taxon>Cardiobacteriaceae</taxon>
        <taxon>Cardiobacterium</taxon>
    </lineage>
</organism>
<evidence type="ECO:0000256" key="1">
    <source>
        <dbReference type="SAM" id="MobiDB-lite"/>
    </source>
</evidence>
<protein>
    <submittedName>
        <fullName evidence="2">Uncharacterized protein</fullName>
    </submittedName>
</protein>
<evidence type="ECO:0000313" key="3">
    <source>
        <dbReference type="Proteomes" id="UP000254572"/>
    </source>
</evidence>
<sequence length="80" mass="8889">MISIEKPSAALISGTRDNISRHAAKHIPVAHDWSKTGVEHKNKTDTYTLSHPYDRGHELQSSPAINAADGQSPLYWRKTP</sequence>
<reference evidence="2 3" key="1">
    <citation type="submission" date="2018-06" db="EMBL/GenBank/DDBJ databases">
        <authorList>
            <consortium name="Pathogen Informatics"/>
            <person name="Doyle S."/>
        </authorList>
    </citation>
    <scope>NUCLEOTIDE SEQUENCE [LARGE SCALE GENOMIC DNA]</scope>
    <source>
        <strain evidence="2 3">NCTC13294</strain>
    </source>
</reference>
<dbReference type="AlphaFoldDB" id="A0A381DZY3"/>
<proteinExistence type="predicted"/>
<dbReference type="EMBL" id="UFUW01000001">
    <property type="protein sequence ID" value="SUX18939.1"/>
    <property type="molecule type" value="Genomic_DNA"/>
</dbReference>
<name>A0A381DZY3_9GAMM</name>
<dbReference type="OrthoDB" id="6670941at2"/>
<keyword evidence="3" id="KW-1185">Reference proteome</keyword>
<gene>
    <name evidence="2" type="ORF">NCTC13294_00395</name>
</gene>